<keyword evidence="1" id="KW-0812">Transmembrane</keyword>
<proteinExistence type="predicted"/>
<evidence type="ECO:0000256" key="1">
    <source>
        <dbReference type="SAM" id="Phobius"/>
    </source>
</evidence>
<sequence>MLLGLDVLTVVALALLALGVVGSAIPSVPGPLVSLAGVLAYAFGGGTGVSTVVLAALVLVGVVAVVADWLAGTLAAKYGGASWTASILGGVVGFVAFFAVGPVGLIVGLAGTVFLVEAYRENAEHATRAAVYSTLGALGSVVVQVVLAFGMLATFALALLV</sequence>
<dbReference type="Pfam" id="PF04306">
    <property type="entry name" value="DUF456"/>
    <property type="match status" value="1"/>
</dbReference>
<protein>
    <submittedName>
        <fullName evidence="2">DUF456 domain-containing protein</fullName>
    </submittedName>
</protein>
<dbReference type="AlphaFoldDB" id="A0ABD5VCU2"/>
<evidence type="ECO:0000313" key="2">
    <source>
        <dbReference type="EMBL" id="MFC6953212.1"/>
    </source>
</evidence>
<keyword evidence="3" id="KW-1185">Reference proteome</keyword>
<dbReference type="RefSeq" id="WP_336350175.1">
    <property type="nucleotide sequence ID" value="NZ_JAZAQL010000002.1"/>
</dbReference>
<comment type="caution">
    <text evidence="2">The sequence shown here is derived from an EMBL/GenBank/DDBJ whole genome shotgun (WGS) entry which is preliminary data.</text>
</comment>
<feature type="transmembrane region" description="Helical" evidence="1">
    <location>
        <begin position="136"/>
        <end position="160"/>
    </location>
</feature>
<evidence type="ECO:0000313" key="3">
    <source>
        <dbReference type="Proteomes" id="UP001596395"/>
    </source>
</evidence>
<keyword evidence="1" id="KW-0472">Membrane</keyword>
<keyword evidence="1" id="KW-1133">Transmembrane helix</keyword>
<organism evidence="2 3">
    <name type="scientific">Halorubellus litoreus</name>
    <dbReference type="NCBI Taxonomy" id="755308"/>
    <lineage>
        <taxon>Archaea</taxon>
        <taxon>Methanobacteriati</taxon>
        <taxon>Methanobacteriota</taxon>
        <taxon>Stenosarchaea group</taxon>
        <taxon>Halobacteria</taxon>
        <taxon>Halobacteriales</taxon>
        <taxon>Halorubellaceae</taxon>
        <taxon>Halorubellus</taxon>
    </lineage>
</organism>
<dbReference type="EMBL" id="JBHSXN010000002">
    <property type="protein sequence ID" value="MFC6953212.1"/>
    <property type="molecule type" value="Genomic_DNA"/>
</dbReference>
<accession>A0ABD5VCU2</accession>
<feature type="transmembrane region" description="Helical" evidence="1">
    <location>
        <begin position="38"/>
        <end position="71"/>
    </location>
</feature>
<name>A0ABD5VCU2_9EURY</name>
<dbReference type="InterPro" id="IPR007403">
    <property type="entry name" value="DUF456"/>
</dbReference>
<dbReference type="PANTHER" id="PTHR39165:SF1">
    <property type="entry name" value="DUF456 DOMAIN-CONTAINING PROTEIN"/>
    <property type="match status" value="1"/>
</dbReference>
<gene>
    <name evidence="2" type="ORF">ACFQGB_10085</name>
</gene>
<dbReference type="Proteomes" id="UP001596395">
    <property type="component" value="Unassembled WGS sequence"/>
</dbReference>
<feature type="transmembrane region" description="Helical" evidence="1">
    <location>
        <begin position="83"/>
        <end position="116"/>
    </location>
</feature>
<reference evidence="2 3" key="1">
    <citation type="journal article" date="2019" name="Int. J. Syst. Evol. Microbiol.">
        <title>The Global Catalogue of Microorganisms (GCM) 10K type strain sequencing project: providing services to taxonomists for standard genome sequencing and annotation.</title>
        <authorList>
            <consortium name="The Broad Institute Genomics Platform"/>
            <consortium name="The Broad Institute Genome Sequencing Center for Infectious Disease"/>
            <person name="Wu L."/>
            <person name="Ma J."/>
        </authorList>
    </citation>
    <scope>NUCLEOTIDE SEQUENCE [LARGE SCALE GENOMIC DNA]</scope>
    <source>
        <strain evidence="2 3">GX26</strain>
    </source>
</reference>
<dbReference type="PANTHER" id="PTHR39165">
    <property type="entry name" value="IG HYPOTHETICAL 17883"/>
    <property type="match status" value="1"/>
</dbReference>